<sequence>MYLIELLSGVAWLVVLILLVVLAVRRIDY</sequence>
<protein>
    <submittedName>
        <fullName evidence="2">Uncharacterized protein</fullName>
    </submittedName>
</protein>
<accession>A0A8S5QN50</accession>
<dbReference type="EMBL" id="BK015690">
    <property type="protein sequence ID" value="DAE20235.1"/>
    <property type="molecule type" value="Genomic_DNA"/>
</dbReference>
<evidence type="ECO:0000313" key="2">
    <source>
        <dbReference type="EMBL" id="DAE20235.1"/>
    </source>
</evidence>
<keyword evidence="1" id="KW-0812">Transmembrane</keyword>
<keyword evidence="1" id="KW-1133">Transmembrane helix</keyword>
<keyword evidence="1" id="KW-0472">Membrane</keyword>
<proteinExistence type="predicted"/>
<feature type="transmembrane region" description="Helical" evidence="1">
    <location>
        <begin position="6"/>
        <end position="24"/>
    </location>
</feature>
<reference evidence="2" key="1">
    <citation type="journal article" date="2021" name="Proc. Natl. Acad. Sci. U.S.A.">
        <title>A Catalog of Tens of Thousands of Viruses from Human Metagenomes Reveals Hidden Associations with Chronic Diseases.</title>
        <authorList>
            <person name="Tisza M.J."/>
            <person name="Buck C.B."/>
        </authorList>
    </citation>
    <scope>NUCLEOTIDE SEQUENCE</scope>
    <source>
        <strain evidence="2">CtekV29</strain>
    </source>
</reference>
<evidence type="ECO:0000256" key="1">
    <source>
        <dbReference type="SAM" id="Phobius"/>
    </source>
</evidence>
<organism evidence="2">
    <name type="scientific">Siphoviridae sp. ctekV29</name>
    <dbReference type="NCBI Taxonomy" id="2826406"/>
    <lineage>
        <taxon>Viruses</taxon>
        <taxon>Duplodnaviria</taxon>
        <taxon>Heunggongvirae</taxon>
        <taxon>Uroviricota</taxon>
        <taxon>Caudoviricetes</taxon>
    </lineage>
</organism>
<name>A0A8S5QN50_9CAUD</name>